<reference evidence="1" key="1">
    <citation type="submission" date="2014-09" db="EMBL/GenBank/DDBJ databases">
        <authorList>
            <person name="Magalhaes I.L.F."/>
            <person name="Oliveira U."/>
            <person name="Santos F.R."/>
            <person name="Vidigal T.H.D.A."/>
            <person name="Brescovit A.D."/>
            <person name="Santos A.J."/>
        </authorList>
    </citation>
    <scope>NUCLEOTIDE SEQUENCE</scope>
    <source>
        <tissue evidence="1">Shoot tissue taken approximately 20 cm above the soil surface</tissue>
    </source>
</reference>
<evidence type="ECO:0000313" key="1">
    <source>
        <dbReference type="EMBL" id="JAD96294.1"/>
    </source>
</evidence>
<organism evidence="1">
    <name type="scientific">Arundo donax</name>
    <name type="common">Giant reed</name>
    <name type="synonym">Donax arundinaceus</name>
    <dbReference type="NCBI Taxonomy" id="35708"/>
    <lineage>
        <taxon>Eukaryota</taxon>
        <taxon>Viridiplantae</taxon>
        <taxon>Streptophyta</taxon>
        <taxon>Embryophyta</taxon>
        <taxon>Tracheophyta</taxon>
        <taxon>Spermatophyta</taxon>
        <taxon>Magnoliopsida</taxon>
        <taxon>Liliopsida</taxon>
        <taxon>Poales</taxon>
        <taxon>Poaceae</taxon>
        <taxon>PACMAD clade</taxon>
        <taxon>Arundinoideae</taxon>
        <taxon>Arundineae</taxon>
        <taxon>Arundo</taxon>
    </lineage>
</organism>
<dbReference type="AlphaFoldDB" id="A0A0A9E688"/>
<protein>
    <submittedName>
        <fullName evidence="1">Uncharacterized protein</fullName>
    </submittedName>
</protein>
<name>A0A0A9E688_ARUDO</name>
<proteinExistence type="predicted"/>
<sequence length="106" mass="12105">MKRYILQKCILHQCHPRSAFTRSSKQSTLSSVPIVVVILKDSAATWYTVHGQSYVDFFATACFRSLNSSFQRFQIHRLLTAMAVPTTTIQEIRTHHGMTSMACPER</sequence>
<dbReference type="EMBL" id="GBRH01201601">
    <property type="protein sequence ID" value="JAD96294.1"/>
    <property type="molecule type" value="Transcribed_RNA"/>
</dbReference>
<accession>A0A0A9E688</accession>
<reference evidence="1" key="2">
    <citation type="journal article" date="2015" name="Data Brief">
        <title>Shoot transcriptome of the giant reed, Arundo donax.</title>
        <authorList>
            <person name="Barrero R.A."/>
            <person name="Guerrero F.D."/>
            <person name="Moolhuijzen P."/>
            <person name="Goolsby J.A."/>
            <person name="Tidwell J."/>
            <person name="Bellgard S.E."/>
            <person name="Bellgard M.I."/>
        </authorList>
    </citation>
    <scope>NUCLEOTIDE SEQUENCE</scope>
    <source>
        <tissue evidence="1">Shoot tissue taken approximately 20 cm above the soil surface</tissue>
    </source>
</reference>